<protein>
    <recommendedName>
        <fullName evidence="7">RxLR effector protein</fullName>
    </recommendedName>
</protein>
<evidence type="ECO:0000313" key="5">
    <source>
        <dbReference type="Proteomes" id="UP000434957"/>
    </source>
</evidence>
<comment type="caution">
    <text evidence="1">The sequence shown here is derived from an EMBL/GenBank/DDBJ whole genome shotgun (WGS) entry which is preliminary data.</text>
</comment>
<keyword evidence="5" id="KW-1185">Reference proteome</keyword>
<dbReference type="AlphaFoldDB" id="A0A6A3KI46"/>
<gene>
    <name evidence="2" type="ORF">PR001_g15911</name>
    <name evidence="1" type="ORF">PR002_g16323</name>
    <name evidence="3" type="ORF">PR003_g15134</name>
</gene>
<name>A0A6A3KI46_9STRA</name>
<organism evidence="1 6">
    <name type="scientific">Phytophthora rubi</name>
    <dbReference type="NCBI Taxonomy" id="129364"/>
    <lineage>
        <taxon>Eukaryota</taxon>
        <taxon>Sar</taxon>
        <taxon>Stramenopiles</taxon>
        <taxon>Oomycota</taxon>
        <taxon>Peronosporomycetes</taxon>
        <taxon>Peronosporales</taxon>
        <taxon>Peronosporaceae</taxon>
        <taxon>Phytophthora</taxon>
    </lineage>
</organism>
<dbReference type="EMBL" id="QXFU01001241">
    <property type="protein sequence ID" value="KAE9007011.1"/>
    <property type="molecule type" value="Genomic_DNA"/>
</dbReference>
<accession>A0A6A3KI46</accession>
<evidence type="ECO:0000313" key="2">
    <source>
        <dbReference type="EMBL" id="KAE9011455.1"/>
    </source>
</evidence>
<sequence>MVTKTDREKAILTSLIGRYGETTLSSMLEGAMKIPGMKDVAPMLQKKQMTTWRDLGKSADDAFKLLNLNKNLDDVLTNPNLNAWTKYVDDFTVKNKVATPLIDTLRANYDDAALLKMFVAAKNNPQTSTMATNLQAALNNKLRLERMKQEMLRHAAGN</sequence>
<dbReference type="EMBL" id="QXFT01001032">
    <property type="protein sequence ID" value="KAE9331184.1"/>
    <property type="molecule type" value="Genomic_DNA"/>
</dbReference>
<evidence type="ECO:0000313" key="3">
    <source>
        <dbReference type="EMBL" id="KAE9331184.1"/>
    </source>
</evidence>
<evidence type="ECO:0000313" key="6">
    <source>
        <dbReference type="Proteomes" id="UP000435112"/>
    </source>
</evidence>
<dbReference type="Proteomes" id="UP000429607">
    <property type="component" value="Unassembled WGS sequence"/>
</dbReference>
<reference evidence="4 6" key="1">
    <citation type="submission" date="2018-09" db="EMBL/GenBank/DDBJ databases">
        <title>Genomic investigation of the strawberry pathogen Phytophthora fragariae indicates pathogenicity is determined by transcriptional variation in three key races.</title>
        <authorList>
            <person name="Adams T.M."/>
            <person name="Armitage A.D."/>
            <person name="Sobczyk M.K."/>
            <person name="Bates H.J."/>
            <person name="Dunwell J.M."/>
            <person name="Nellist C.F."/>
            <person name="Harrison R.J."/>
        </authorList>
    </citation>
    <scope>NUCLEOTIDE SEQUENCE [LARGE SCALE GENOMIC DNA]</scope>
    <source>
        <strain evidence="2 4">SCRP249</strain>
        <strain evidence="1 6">SCRP324</strain>
        <strain evidence="3 5">SCRP333</strain>
    </source>
</reference>
<dbReference type="Proteomes" id="UP000434957">
    <property type="component" value="Unassembled WGS sequence"/>
</dbReference>
<dbReference type="Proteomes" id="UP000435112">
    <property type="component" value="Unassembled WGS sequence"/>
</dbReference>
<evidence type="ECO:0000313" key="1">
    <source>
        <dbReference type="EMBL" id="KAE9007011.1"/>
    </source>
</evidence>
<evidence type="ECO:0000313" key="4">
    <source>
        <dbReference type="Proteomes" id="UP000429607"/>
    </source>
</evidence>
<dbReference type="EMBL" id="QXFV01001225">
    <property type="protein sequence ID" value="KAE9011455.1"/>
    <property type="molecule type" value="Genomic_DNA"/>
</dbReference>
<dbReference type="OrthoDB" id="129035at2759"/>
<evidence type="ECO:0008006" key="7">
    <source>
        <dbReference type="Google" id="ProtNLM"/>
    </source>
</evidence>
<proteinExistence type="predicted"/>